<gene>
    <name evidence="1" type="ORF">FWILDA_LOCUS6782</name>
</gene>
<proteinExistence type="predicted"/>
<dbReference type="Proteomes" id="UP001153678">
    <property type="component" value="Unassembled WGS sequence"/>
</dbReference>
<protein>
    <submittedName>
        <fullName evidence="1">9352_t:CDS:1</fullName>
    </submittedName>
</protein>
<dbReference type="AlphaFoldDB" id="A0A9W4SNL1"/>
<accession>A0A9W4SNL1</accession>
<evidence type="ECO:0000313" key="1">
    <source>
        <dbReference type="EMBL" id="CAI2174816.1"/>
    </source>
</evidence>
<name>A0A9W4SNL1_9GLOM</name>
<reference evidence="1" key="1">
    <citation type="submission" date="2022-08" db="EMBL/GenBank/DDBJ databases">
        <authorList>
            <person name="Kallberg Y."/>
            <person name="Tangrot J."/>
            <person name="Rosling A."/>
        </authorList>
    </citation>
    <scope>NUCLEOTIDE SEQUENCE</scope>
    <source>
        <strain evidence="1">Wild A</strain>
    </source>
</reference>
<evidence type="ECO:0000313" key="2">
    <source>
        <dbReference type="Proteomes" id="UP001153678"/>
    </source>
</evidence>
<sequence>MNSNTILCSLCQISFSKNTRISTIKRHFEKNHANAYKQINQEVQNNQLLYTENDLDQVKLINLHIYIANKTNSFTTYW</sequence>
<comment type="caution">
    <text evidence="1">The sequence shown here is derived from an EMBL/GenBank/DDBJ whole genome shotgun (WGS) entry which is preliminary data.</text>
</comment>
<keyword evidence="2" id="KW-1185">Reference proteome</keyword>
<organism evidence="1 2">
    <name type="scientific">Funneliformis geosporum</name>
    <dbReference type="NCBI Taxonomy" id="1117311"/>
    <lineage>
        <taxon>Eukaryota</taxon>
        <taxon>Fungi</taxon>
        <taxon>Fungi incertae sedis</taxon>
        <taxon>Mucoromycota</taxon>
        <taxon>Glomeromycotina</taxon>
        <taxon>Glomeromycetes</taxon>
        <taxon>Glomerales</taxon>
        <taxon>Glomeraceae</taxon>
        <taxon>Funneliformis</taxon>
    </lineage>
</organism>
<dbReference type="EMBL" id="CAMKVN010001262">
    <property type="protein sequence ID" value="CAI2174816.1"/>
    <property type="molecule type" value="Genomic_DNA"/>
</dbReference>